<dbReference type="Gene3D" id="3.30.365.10">
    <property type="entry name" value="Aldehyde oxidase/xanthine dehydrogenase, molybdopterin binding domain"/>
    <property type="match status" value="4"/>
</dbReference>
<evidence type="ECO:0000313" key="2">
    <source>
        <dbReference type="EMBL" id="OYQ25715.1"/>
    </source>
</evidence>
<dbReference type="RefSeq" id="WP_094474665.1">
    <property type="nucleotide sequence ID" value="NZ_NOXT01000121.1"/>
</dbReference>
<dbReference type="SUPFAM" id="SSF56003">
    <property type="entry name" value="Molybdenum cofactor-binding domain"/>
    <property type="match status" value="2"/>
</dbReference>
<proteinExistence type="predicted"/>
<dbReference type="PANTHER" id="PTHR47495:SF1">
    <property type="entry name" value="BLL3820 PROTEIN"/>
    <property type="match status" value="1"/>
</dbReference>
<dbReference type="Gene3D" id="3.90.1170.50">
    <property type="entry name" value="Aldehyde oxidase/xanthine dehydrogenase, a/b hammerhead"/>
    <property type="match status" value="1"/>
</dbReference>
<feature type="domain" description="Aldehyde oxidase/xanthine dehydrogenase a/b hammerhead" evidence="1">
    <location>
        <begin position="197"/>
        <end position="284"/>
    </location>
</feature>
<evidence type="ECO:0000313" key="3">
    <source>
        <dbReference type="Proteomes" id="UP000216991"/>
    </source>
</evidence>
<dbReference type="EMBL" id="NOXT01000121">
    <property type="protein sequence ID" value="OYQ25715.1"/>
    <property type="molecule type" value="Genomic_DNA"/>
</dbReference>
<accession>A0A255YAQ7</accession>
<dbReference type="InterPro" id="IPR000674">
    <property type="entry name" value="Ald_Oxase/Xan_DH_a/b"/>
</dbReference>
<dbReference type="Pfam" id="PF02738">
    <property type="entry name" value="MoCoBD_1"/>
    <property type="match status" value="1"/>
</dbReference>
<reference evidence="2 3" key="1">
    <citation type="submission" date="2017-07" db="EMBL/GenBank/DDBJ databases">
        <title>Sandarakinorhabdus cyanobacteriorum sp. nov., a novel bacterium isolated from cyanobacterial aggregates in a eutrophic lake.</title>
        <authorList>
            <person name="Cai H."/>
        </authorList>
    </citation>
    <scope>NUCLEOTIDE SEQUENCE [LARGE SCALE GENOMIC DNA]</scope>
    <source>
        <strain evidence="2 3">TH057</strain>
    </source>
</reference>
<dbReference type="PROSITE" id="PS51318">
    <property type="entry name" value="TAT"/>
    <property type="match status" value="1"/>
</dbReference>
<dbReference type="InterPro" id="IPR008274">
    <property type="entry name" value="AldOxase/xan_DH_MoCoBD1"/>
</dbReference>
<dbReference type="InterPro" id="IPR037165">
    <property type="entry name" value="AldOxase/xan_DH_Mopterin-bd_sf"/>
</dbReference>
<comment type="caution">
    <text evidence="2">The sequence shown here is derived from an EMBL/GenBank/DDBJ whole genome shotgun (WGS) entry which is preliminary data.</text>
</comment>
<protein>
    <submittedName>
        <fullName evidence="2">Isoquinoline 1-oxidoreductase</fullName>
    </submittedName>
</protein>
<gene>
    <name evidence="2" type="ORF">CHU93_13385</name>
</gene>
<sequence>MTIELSRRSFLFASAAIGGGLYLGLSPQPVGAAEAGQLNAWVVIPPTGRIRIMASNPEVGQGIRTSLPMVIAEELDADWAAVEIVPTMADAKLYGRQVAGGSQAMPTHYENMRRVGAAARAMILQAAATAWGVPLAELQTDKGQVIHGQRRAPYGQFAAAASALPAPDAAKVAVKDPKNFRLIGSFQPGVNNRAIVSGKQDYGIDAVLPGMLHAAFHKSGVQRAAVKSANIDAIKAMPGVRDAFIVPASPEYEGLLGGVAILADTTWHASRARSALKVEWEESPAAFQSSAAWAKMAAEAKAKPPALPIHSTGDVTTAMAGAAKRISATYEYPFIPHLPLEPINCTARVTGDRVEIWAPTQNPEPGRQAVAKTLGVPLENISIHMMRVGGGFGRRLQNDYMVEAAMIARMAGRPVKLTWTREDDVTQDFLRPGGWHHLEAGLDTAGRVVAWDNHFISYGRDGKFARAAGIAPNDFPAGMVDHFRLGATILPLIHTTGFLRAPGNNAFGFVTQGFIDELAHAAGADPLQFRRDFLGPARIIGDPNSRASYNTGRMRAVLDKAAAMAGWGRKLPARSGLGIGFHFSHLGYFANVIEASVSKDGAVTVKKIWVAGDVGRQIVNPVGAINQVQGSVLDALNACRNHAVTFADGAIEQRNFGDLPLLRMDEAPPIEVSFLTPDYPVTGLGEPAYPAVAPALANAIFQATGKRLRTLPFDFSVLKA</sequence>
<keyword evidence="3" id="KW-1185">Reference proteome</keyword>
<dbReference type="InterPro" id="IPR012368">
    <property type="entry name" value="OxRdtase_Mopterin-bd_su_IorB"/>
</dbReference>
<dbReference type="PANTHER" id="PTHR47495">
    <property type="entry name" value="ALDEHYDE DEHYDROGENASE"/>
    <property type="match status" value="1"/>
</dbReference>
<dbReference type="InterPro" id="IPR046867">
    <property type="entry name" value="AldOxase/xan_DH_MoCoBD2"/>
</dbReference>
<dbReference type="AlphaFoldDB" id="A0A255YAQ7"/>
<organism evidence="2 3">
    <name type="scientific">Sandarakinorhabdus cyanobacteriorum</name>
    <dbReference type="NCBI Taxonomy" id="1981098"/>
    <lineage>
        <taxon>Bacteria</taxon>
        <taxon>Pseudomonadati</taxon>
        <taxon>Pseudomonadota</taxon>
        <taxon>Alphaproteobacteria</taxon>
        <taxon>Sphingomonadales</taxon>
        <taxon>Sphingosinicellaceae</taxon>
        <taxon>Sandarakinorhabdus</taxon>
    </lineage>
</organism>
<name>A0A255YAQ7_9SPHN</name>
<dbReference type="PIRSF" id="PIRSF036389">
    <property type="entry name" value="IOR_B"/>
    <property type="match status" value="1"/>
</dbReference>
<dbReference type="InterPro" id="IPR006311">
    <property type="entry name" value="TAT_signal"/>
</dbReference>
<dbReference type="SMART" id="SM01008">
    <property type="entry name" value="Ald_Xan_dh_C"/>
    <property type="match status" value="1"/>
</dbReference>
<dbReference type="InterPro" id="IPR052516">
    <property type="entry name" value="N-heterocyclic_Hydroxylase"/>
</dbReference>
<dbReference type="GO" id="GO:0016491">
    <property type="term" value="F:oxidoreductase activity"/>
    <property type="evidence" value="ECO:0007669"/>
    <property type="project" value="InterPro"/>
</dbReference>
<dbReference type="SUPFAM" id="SSF54665">
    <property type="entry name" value="CO dehydrogenase molybdoprotein N-domain-like"/>
    <property type="match status" value="1"/>
</dbReference>
<dbReference type="Pfam" id="PF20256">
    <property type="entry name" value="MoCoBD_2"/>
    <property type="match status" value="1"/>
</dbReference>
<dbReference type="InterPro" id="IPR036856">
    <property type="entry name" value="Ald_Oxase/Xan_DH_a/b_sf"/>
</dbReference>
<dbReference type="OrthoDB" id="9767994at2"/>
<dbReference type="Proteomes" id="UP000216991">
    <property type="component" value="Unassembled WGS sequence"/>
</dbReference>
<evidence type="ECO:0000259" key="1">
    <source>
        <dbReference type="SMART" id="SM01008"/>
    </source>
</evidence>